<dbReference type="GO" id="GO:0016787">
    <property type="term" value="F:hydrolase activity"/>
    <property type="evidence" value="ECO:0007669"/>
    <property type="project" value="UniProtKB-KW"/>
</dbReference>
<evidence type="ECO:0000259" key="1">
    <source>
        <dbReference type="Pfam" id="PF12146"/>
    </source>
</evidence>
<comment type="caution">
    <text evidence="2">The sequence shown here is derived from an EMBL/GenBank/DDBJ whole genome shotgun (WGS) entry which is preliminary data.</text>
</comment>
<reference evidence="3" key="1">
    <citation type="journal article" date="2019" name="Int. J. Syst. Evol. Microbiol.">
        <title>The Global Catalogue of Microorganisms (GCM) 10K type strain sequencing project: providing services to taxonomists for standard genome sequencing and annotation.</title>
        <authorList>
            <consortium name="The Broad Institute Genomics Platform"/>
            <consortium name="The Broad Institute Genome Sequencing Center for Infectious Disease"/>
            <person name="Wu L."/>
            <person name="Ma J."/>
        </authorList>
    </citation>
    <scope>NUCLEOTIDE SEQUENCE [LARGE SCALE GENOMIC DNA]</scope>
    <source>
        <strain evidence="3">JCM 18326</strain>
    </source>
</reference>
<proteinExistence type="predicted"/>
<dbReference type="InterPro" id="IPR003718">
    <property type="entry name" value="OsmC/Ohr_fam"/>
</dbReference>
<dbReference type="Proteomes" id="UP001500298">
    <property type="component" value="Unassembled WGS sequence"/>
</dbReference>
<keyword evidence="3" id="KW-1185">Reference proteome</keyword>
<organism evidence="2 3">
    <name type="scientific">Algivirga pacifica</name>
    <dbReference type="NCBI Taxonomy" id="1162670"/>
    <lineage>
        <taxon>Bacteria</taxon>
        <taxon>Pseudomonadati</taxon>
        <taxon>Bacteroidota</taxon>
        <taxon>Cytophagia</taxon>
        <taxon>Cytophagales</taxon>
        <taxon>Flammeovirgaceae</taxon>
        <taxon>Algivirga</taxon>
    </lineage>
</organism>
<accession>A0ABP9DAL9</accession>
<dbReference type="InterPro" id="IPR022742">
    <property type="entry name" value="Hydrolase_4"/>
</dbReference>
<protein>
    <submittedName>
        <fullName evidence="2">Bifunctional alpha/beta hydrolase/OsmC family protein</fullName>
    </submittedName>
</protein>
<dbReference type="Gene3D" id="3.40.50.1820">
    <property type="entry name" value="alpha/beta hydrolase"/>
    <property type="match status" value="1"/>
</dbReference>
<dbReference type="InterPro" id="IPR029058">
    <property type="entry name" value="AB_hydrolase_fold"/>
</dbReference>
<dbReference type="SUPFAM" id="SSF53474">
    <property type="entry name" value="alpha/beta-Hydrolases"/>
    <property type="match status" value="1"/>
</dbReference>
<name>A0ABP9DAL9_9BACT</name>
<gene>
    <name evidence="2" type="ORF">GCM10023331_17770</name>
</gene>
<dbReference type="Pfam" id="PF02566">
    <property type="entry name" value="OsmC"/>
    <property type="match status" value="1"/>
</dbReference>
<dbReference type="PANTHER" id="PTHR39624">
    <property type="entry name" value="PROTEIN INVOLVED IN RIMO-MEDIATED BETA-METHYLTHIOLATION OF RIBOSOMAL PROTEIN S12 YCAO"/>
    <property type="match status" value="1"/>
</dbReference>
<feature type="domain" description="Serine aminopeptidase S33" evidence="1">
    <location>
        <begin position="43"/>
        <end position="133"/>
    </location>
</feature>
<dbReference type="RefSeq" id="WP_345371060.1">
    <property type="nucleotide sequence ID" value="NZ_BAABJX010000026.1"/>
</dbReference>
<sequence length="401" mass="44478">MNTKKITFNNQENLTLSAEIQLPLQKPLAYALFAHCFTCNKNFKAVQHIAEALTSMGFAVLLFDFAGLGSSEGDFQDTNFSSNIEDLVTAAEYMQEHWESPSLLIGHSLGGAAVIQAAHHISSVKAIATIGAPSSPDHVTHLFDEQLEEINRSGKATVNIGGRPFTIKKQFIDDIGKKDKQASIKQLKRALLILHSPQDNIVGINNAAEIYEQAMHPKSFISLDKADHLLTNKDDSLYAGKVIAQWAERYLELSKAPSLQTHQQVVAQIGKDSYTTHILAGQHPLLADEPEDVGGDNLGPTPYELLLASLGACTVMTLRMYADRKEWPLEEVEVHLSHKKDYAEDCKEAKNDGEKIDFIEREITLKGDLNKEQRERLLEISNKCPVHKTLTSTNNITTKLL</sequence>
<evidence type="ECO:0000313" key="3">
    <source>
        <dbReference type="Proteomes" id="UP001500298"/>
    </source>
</evidence>
<dbReference type="Gene3D" id="3.30.300.20">
    <property type="match status" value="1"/>
</dbReference>
<dbReference type="SUPFAM" id="SSF82784">
    <property type="entry name" value="OsmC-like"/>
    <property type="match status" value="1"/>
</dbReference>
<dbReference type="InterPro" id="IPR015946">
    <property type="entry name" value="KH_dom-like_a/b"/>
</dbReference>
<dbReference type="InterPro" id="IPR036102">
    <property type="entry name" value="OsmC/Ohrsf"/>
</dbReference>
<evidence type="ECO:0000313" key="2">
    <source>
        <dbReference type="EMBL" id="GAA4832947.1"/>
    </source>
</evidence>
<dbReference type="EMBL" id="BAABJX010000026">
    <property type="protein sequence ID" value="GAA4832947.1"/>
    <property type="molecule type" value="Genomic_DNA"/>
</dbReference>
<keyword evidence="2" id="KW-0378">Hydrolase</keyword>
<dbReference type="Pfam" id="PF12146">
    <property type="entry name" value="Hydrolase_4"/>
    <property type="match status" value="1"/>
</dbReference>
<dbReference type="PANTHER" id="PTHR39624:SF2">
    <property type="entry name" value="OSMC-LIKE PROTEIN"/>
    <property type="match status" value="1"/>
</dbReference>